<accession>A0A1H9ML63</accession>
<dbReference type="PIRSF" id="PIRSF021497">
    <property type="entry name" value="Sulphotransferase_Stf0"/>
    <property type="match status" value="1"/>
</dbReference>
<keyword evidence="3" id="KW-0808">Transferase</keyword>
<evidence type="ECO:0000256" key="1">
    <source>
        <dbReference type="PIRSR" id="PIRSR021497-1"/>
    </source>
</evidence>
<dbReference type="InterPro" id="IPR027417">
    <property type="entry name" value="P-loop_NTPase"/>
</dbReference>
<dbReference type="Pfam" id="PF09037">
    <property type="entry name" value="Sulphotransf"/>
    <property type="match status" value="1"/>
</dbReference>
<keyword evidence="4" id="KW-1185">Reference proteome</keyword>
<evidence type="ECO:0000259" key="2">
    <source>
        <dbReference type="Pfam" id="PF09037"/>
    </source>
</evidence>
<name>A0A1H9ML63_9BACT</name>
<dbReference type="STRING" id="478744.SAMN05444359_1304"/>
<feature type="domain" description="Sulphotransferase Stf0" evidence="2">
    <location>
        <begin position="6"/>
        <end position="243"/>
    </location>
</feature>
<dbReference type="SUPFAM" id="SSF52540">
    <property type="entry name" value="P-loop containing nucleoside triphosphate hydrolases"/>
    <property type="match status" value="1"/>
</dbReference>
<dbReference type="InterPro" id="IPR015124">
    <property type="entry name" value="Stf0"/>
</dbReference>
<evidence type="ECO:0000313" key="4">
    <source>
        <dbReference type="Proteomes" id="UP000199021"/>
    </source>
</evidence>
<feature type="active site" description="Proton acceptor" evidence="1">
    <location>
        <position position="35"/>
    </location>
</feature>
<protein>
    <submittedName>
        <fullName evidence="3">LPS sulfotransferase NodH</fullName>
    </submittedName>
</protein>
<sequence length="253" mass="29306">MQVHKSYRIWMTQRSGSTLLCEGLSQTGVAGLPGEHFNLMDAKNLREKYGLETYAELKAEIHRLGTGENGIFGIKHSRHATIYDGWTDELRLLQGLDPSAGDQAVFADLFPNCQHIFLTRRNKIRQAVSWWKAIKDGVWHLKQGENQSFSEDFWEDNYVPDALTHLYKEIMLKECGIQEYFSRYDIQPLTVVYEDMLDDFPATIQHILDYLGIEEAPKIVPEKLLARTANAESEKWVQRFRKDIQEGIGQKIW</sequence>
<dbReference type="OrthoDB" id="581103at2"/>
<organism evidence="3 4">
    <name type="scientific">Neolewinella agarilytica</name>
    <dbReference type="NCBI Taxonomy" id="478744"/>
    <lineage>
        <taxon>Bacteria</taxon>
        <taxon>Pseudomonadati</taxon>
        <taxon>Bacteroidota</taxon>
        <taxon>Saprospiria</taxon>
        <taxon>Saprospirales</taxon>
        <taxon>Lewinellaceae</taxon>
        <taxon>Neolewinella</taxon>
    </lineage>
</organism>
<evidence type="ECO:0000313" key="3">
    <source>
        <dbReference type="EMBL" id="SER24436.1"/>
    </source>
</evidence>
<dbReference type="Gene3D" id="3.40.50.300">
    <property type="entry name" value="P-loop containing nucleotide triphosphate hydrolases"/>
    <property type="match status" value="1"/>
</dbReference>
<dbReference type="AlphaFoldDB" id="A0A1H9ML63"/>
<gene>
    <name evidence="3" type="ORF">SAMN05444359_1304</name>
</gene>
<dbReference type="RefSeq" id="WP_090172370.1">
    <property type="nucleotide sequence ID" value="NZ_FOFB01000030.1"/>
</dbReference>
<dbReference type="Proteomes" id="UP000199021">
    <property type="component" value="Unassembled WGS sequence"/>
</dbReference>
<dbReference type="InParanoid" id="A0A1H9ML63"/>
<dbReference type="EMBL" id="FOFB01000030">
    <property type="protein sequence ID" value="SER24436.1"/>
    <property type="molecule type" value="Genomic_DNA"/>
</dbReference>
<reference evidence="4" key="1">
    <citation type="submission" date="2016-10" db="EMBL/GenBank/DDBJ databases">
        <authorList>
            <person name="Varghese N."/>
            <person name="Submissions S."/>
        </authorList>
    </citation>
    <scope>NUCLEOTIDE SEQUENCE [LARGE SCALE GENOMIC DNA]</scope>
    <source>
        <strain evidence="4">DSM 24740</strain>
    </source>
</reference>
<proteinExistence type="predicted"/>
<dbReference type="InterPro" id="IPR024628">
    <property type="entry name" value="Sulfotransferase_Stf0_dom"/>
</dbReference>
<dbReference type="GO" id="GO:0016740">
    <property type="term" value="F:transferase activity"/>
    <property type="evidence" value="ECO:0007669"/>
    <property type="project" value="UniProtKB-KW"/>
</dbReference>